<organism evidence="2 3">
    <name type="scientific">Triticum urartu</name>
    <name type="common">Red wild einkorn</name>
    <name type="synonym">Crithodium urartu</name>
    <dbReference type="NCBI Taxonomy" id="4572"/>
    <lineage>
        <taxon>Eukaryota</taxon>
        <taxon>Viridiplantae</taxon>
        <taxon>Streptophyta</taxon>
        <taxon>Embryophyta</taxon>
        <taxon>Tracheophyta</taxon>
        <taxon>Spermatophyta</taxon>
        <taxon>Magnoliopsida</taxon>
        <taxon>Liliopsida</taxon>
        <taxon>Poales</taxon>
        <taxon>Poaceae</taxon>
        <taxon>BOP clade</taxon>
        <taxon>Pooideae</taxon>
        <taxon>Triticodae</taxon>
        <taxon>Triticeae</taxon>
        <taxon>Triticinae</taxon>
        <taxon>Triticum</taxon>
    </lineage>
</organism>
<dbReference type="Gramene" id="TuG1812G0700001990.01.T01">
    <property type="protein sequence ID" value="TuG1812G0700001990.01.T01.cds249994"/>
    <property type="gene ID" value="TuG1812G0700001990.01"/>
</dbReference>
<evidence type="ECO:0000313" key="2">
    <source>
        <dbReference type="EnsemblPlants" id="TuG1812G0700001990.01.T01.cds249994"/>
    </source>
</evidence>
<feature type="region of interest" description="Disordered" evidence="1">
    <location>
        <begin position="117"/>
        <end position="150"/>
    </location>
</feature>
<evidence type="ECO:0000313" key="3">
    <source>
        <dbReference type="Proteomes" id="UP000015106"/>
    </source>
</evidence>
<evidence type="ECO:0000256" key="1">
    <source>
        <dbReference type="SAM" id="MobiDB-lite"/>
    </source>
</evidence>
<proteinExistence type="predicted"/>
<dbReference type="EnsemblPlants" id="TuG1812G0700001990.01.T01">
    <property type="protein sequence ID" value="TuG1812G0700001990.01.T01.cds249994"/>
    <property type="gene ID" value="TuG1812G0700001990.01"/>
</dbReference>
<reference evidence="3" key="1">
    <citation type="journal article" date="2013" name="Nature">
        <title>Draft genome of the wheat A-genome progenitor Triticum urartu.</title>
        <authorList>
            <person name="Ling H.Q."/>
            <person name="Zhao S."/>
            <person name="Liu D."/>
            <person name="Wang J."/>
            <person name="Sun H."/>
            <person name="Zhang C."/>
            <person name="Fan H."/>
            <person name="Li D."/>
            <person name="Dong L."/>
            <person name="Tao Y."/>
            <person name="Gao C."/>
            <person name="Wu H."/>
            <person name="Li Y."/>
            <person name="Cui Y."/>
            <person name="Guo X."/>
            <person name="Zheng S."/>
            <person name="Wang B."/>
            <person name="Yu K."/>
            <person name="Liang Q."/>
            <person name="Yang W."/>
            <person name="Lou X."/>
            <person name="Chen J."/>
            <person name="Feng M."/>
            <person name="Jian J."/>
            <person name="Zhang X."/>
            <person name="Luo G."/>
            <person name="Jiang Y."/>
            <person name="Liu J."/>
            <person name="Wang Z."/>
            <person name="Sha Y."/>
            <person name="Zhang B."/>
            <person name="Wu H."/>
            <person name="Tang D."/>
            <person name="Shen Q."/>
            <person name="Xue P."/>
            <person name="Zou S."/>
            <person name="Wang X."/>
            <person name="Liu X."/>
            <person name="Wang F."/>
            <person name="Yang Y."/>
            <person name="An X."/>
            <person name="Dong Z."/>
            <person name="Zhang K."/>
            <person name="Zhang X."/>
            <person name="Luo M.C."/>
            <person name="Dvorak J."/>
            <person name="Tong Y."/>
            <person name="Wang J."/>
            <person name="Yang H."/>
            <person name="Li Z."/>
            <person name="Wang D."/>
            <person name="Zhang A."/>
            <person name="Wang J."/>
        </authorList>
    </citation>
    <scope>NUCLEOTIDE SEQUENCE</scope>
    <source>
        <strain evidence="3">cv. G1812</strain>
    </source>
</reference>
<reference evidence="2" key="3">
    <citation type="submission" date="2022-06" db="UniProtKB">
        <authorList>
            <consortium name="EnsemblPlants"/>
        </authorList>
    </citation>
    <scope>IDENTIFICATION</scope>
</reference>
<protein>
    <submittedName>
        <fullName evidence="2">Uncharacterized protein</fullName>
    </submittedName>
</protein>
<name>A0A8R7QYB2_TRIUA</name>
<feature type="compositionally biased region" description="Basic and acidic residues" evidence="1">
    <location>
        <begin position="120"/>
        <end position="133"/>
    </location>
</feature>
<keyword evidence="3" id="KW-1185">Reference proteome</keyword>
<reference evidence="2" key="2">
    <citation type="submission" date="2018-03" db="EMBL/GenBank/DDBJ databases">
        <title>The Triticum urartu genome reveals the dynamic nature of wheat genome evolution.</title>
        <authorList>
            <person name="Ling H."/>
            <person name="Ma B."/>
            <person name="Shi X."/>
            <person name="Liu H."/>
            <person name="Dong L."/>
            <person name="Sun H."/>
            <person name="Cao Y."/>
            <person name="Gao Q."/>
            <person name="Zheng S."/>
            <person name="Li Y."/>
            <person name="Yu Y."/>
            <person name="Du H."/>
            <person name="Qi M."/>
            <person name="Li Y."/>
            <person name="Yu H."/>
            <person name="Cui Y."/>
            <person name="Wang N."/>
            <person name="Chen C."/>
            <person name="Wu H."/>
            <person name="Zhao Y."/>
            <person name="Zhang J."/>
            <person name="Li Y."/>
            <person name="Zhou W."/>
            <person name="Zhang B."/>
            <person name="Hu W."/>
            <person name="Eijk M."/>
            <person name="Tang J."/>
            <person name="Witsenboer H."/>
            <person name="Zhao S."/>
            <person name="Li Z."/>
            <person name="Zhang A."/>
            <person name="Wang D."/>
            <person name="Liang C."/>
        </authorList>
    </citation>
    <scope>NUCLEOTIDE SEQUENCE [LARGE SCALE GENOMIC DNA]</scope>
    <source>
        <strain evidence="2">cv. G1812</strain>
    </source>
</reference>
<dbReference type="AlphaFoldDB" id="A0A8R7QYB2"/>
<dbReference type="Proteomes" id="UP000015106">
    <property type="component" value="Chromosome 7"/>
</dbReference>
<sequence>MLCSDTVSRRSCRWCGRPPRNGMHTFAPESAWNGLVMQIDRAAARLCSGAQLGRRPEPTTRAAFLFLAAPQSCARDRPAHIRTGQLGIRHERRAANPSAPTGRIWLHRMLYRRARGLARGGERRGRSTPWREEEGPDDVEGRGGAMERSG</sequence>
<accession>A0A8R7QYB2</accession>